<dbReference type="EMBL" id="SFCI01001210">
    <property type="protein sequence ID" value="TFY76422.1"/>
    <property type="molecule type" value="Genomic_DNA"/>
</dbReference>
<comment type="caution">
    <text evidence="1">The sequence shown here is derived from an EMBL/GenBank/DDBJ whole genome shotgun (WGS) entry which is preliminary data.</text>
</comment>
<evidence type="ECO:0008006" key="3">
    <source>
        <dbReference type="Google" id="ProtNLM"/>
    </source>
</evidence>
<organism evidence="1 2">
    <name type="scientific">Hericium alpestre</name>
    <dbReference type="NCBI Taxonomy" id="135208"/>
    <lineage>
        <taxon>Eukaryota</taxon>
        <taxon>Fungi</taxon>
        <taxon>Dikarya</taxon>
        <taxon>Basidiomycota</taxon>
        <taxon>Agaricomycotina</taxon>
        <taxon>Agaricomycetes</taxon>
        <taxon>Russulales</taxon>
        <taxon>Hericiaceae</taxon>
        <taxon>Hericium</taxon>
    </lineage>
</organism>
<proteinExistence type="predicted"/>
<evidence type="ECO:0000313" key="2">
    <source>
        <dbReference type="Proteomes" id="UP000298061"/>
    </source>
</evidence>
<accession>A0A4Y9ZNR5</accession>
<dbReference type="AlphaFoldDB" id="A0A4Y9ZNR5"/>
<dbReference type="Proteomes" id="UP000298061">
    <property type="component" value="Unassembled WGS sequence"/>
</dbReference>
<keyword evidence="2" id="KW-1185">Reference proteome</keyword>
<protein>
    <recommendedName>
        <fullName evidence="3">F-box domain-containing protein</fullName>
    </recommendedName>
</protein>
<name>A0A4Y9ZNR5_9AGAM</name>
<sequence>MFTGLQSLFIQHSFRLPDYNREEWAPTLTEFLDALERMPALKELCIEGPLPNYDPDVHSLNPPSNARKVSLLNLEYELQLGGRMHDVALALSRLAISGSIALAFEIMPYDEDGELELQDFFRVVSNHIRPRVRSHIPIEEMHINGHSSFYLSVSPEFGDEHGVYIEFGNSDVDKPSALHHFLEMLPFCPIIRVEISGLEFDRDDWQEAFGDADGNASSIICISIEGGYLEEFCSFLGGPDLALLPVELELPLSDLESLELKEYSFGAPSRRLLLEALQKRKEQEVPLDWVKFTHCSSLDSGWLDTLRDLVPEVEIET</sequence>
<reference evidence="1 2" key="1">
    <citation type="submission" date="2019-02" db="EMBL/GenBank/DDBJ databases">
        <title>Genome sequencing of the rare red list fungi Hericium alpestre (H. flagellum).</title>
        <authorList>
            <person name="Buettner E."/>
            <person name="Kellner H."/>
        </authorList>
    </citation>
    <scope>NUCLEOTIDE SEQUENCE [LARGE SCALE GENOMIC DNA]</scope>
    <source>
        <strain evidence="1 2">DSM 108284</strain>
    </source>
</reference>
<gene>
    <name evidence="1" type="ORF">EWM64_g7590</name>
</gene>
<evidence type="ECO:0000313" key="1">
    <source>
        <dbReference type="EMBL" id="TFY76422.1"/>
    </source>
</evidence>